<dbReference type="GO" id="GO:0005739">
    <property type="term" value="C:mitochondrion"/>
    <property type="evidence" value="ECO:0007669"/>
    <property type="project" value="TreeGrafter"/>
</dbReference>
<feature type="region of interest" description="Disordered" evidence="3">
    <location>
        <begin position="111"/>
        <end position="184"/>
    </location>
</feature>
<dbReference type="GO" id="GO:0051537">
    <property type="term" value="F:2 iron, 2 sulfur cluster binding"/>
    <property type="evidence" value="ECO:0007669"/>
    <property type="project" value="InterPro"/>
</dbReference>
<feature type="region of interest" description="Disordered" evidence="3">
    <location>
        <begin position="1"/>
        <end position="86"/>
    </location>
</feature>
<dbReference type="Gene3D" id="3.30.1330.120">
    <property type="entry name" value="2-methylcitrate dehydratase PrpD"/>
    <property type="match status" value="1"/>
</dbReference>
<keyword evidence="2 6" id="KW-0456">Lyase</keyword>
<reference evidence="6 7" key="1">
    <citation type="submission" date="2023-03" db="EMBL/GenBank/DDBJ databases">
        <title>Mating type loci evolution in Malassezia.</title>
        <authorList>
            <person name="Coelho M.A."/>
        </authorList>
    </citation>
    <scope>NUCLEOTIDE SEQUENCE [LARGE SCALE GENOMIC DNA]</scope>
    <source>
        <strain evidence="6 7">CBS 9725</strain>
    </source>
</reference>
<dbReference type="EMBL" id="CP119948">
    <property type="protein sequence ID" value="WFD00858.1"/>
    <property type="molecule type" value="Genomic_DNA"/>
</dbReference>
<feature type="domain" description="MmgE/PrpD N-terminal" evidence="4">
    <location>
        <begin position="266"/>
        <end position="519"/>
    </location>
</feature>
<feature type="domain" description="MmgE/PrpD C-terminal" evidence="5">
    <location>
        <begin position="536"/>
        <end position="710"/>
    </location>
</feature>
<feature type="compositionally biased region" description="Low complexity" evidence="3">
    <location>
        <begin position="14"/>
        <end position="23"/>
    </location>
</feature>
<evidence type="ECO:0000256" key="2">
    <source>
        <dbReference type="ARBA" id="ARBA00023239"/>
    </source>
</evidence>
<dbReference type="Pfam" id="PF19305">
    <property type="entry name" value="MmgE_PrpD_C"/>
    <property type="match status" value="1"/>
</dbReference>
<feature type="compositionally biased region" description="Polar residues" evidence="3">
    <location>
        <begin position="149"/>
        <end position="177"/>
    </location>
</feature>
<dbReference type="Pfam" id="PF03972">
    <property type="entry name" value="MmgE_PrpD_N"/>
    <property type="match status" value="1"/>
</dbReference>
<sequence length="731" mass="80231">MVDAKKMRGLGSDSPSTTATTAPESKRAKYTPNGLQASALAKLMRNPDKEIKLPEPATEKSVRPPPDIVPNVGSSTAGAGSGEFHVYTQSRQREYQRLNILAEKAQREAEHAQFVQRQTQLSAEHEKKTAKNRARRDKKKAAAGRSKAQTLNPKSLSKQESESTAANANTDTSFHNSRSADREADLMPSAVTTASLRICRPTSVRAGLVASVSSVRLLSTQVSGRSVNSQRLNRVSTLIPRRSMAVAAGVGKGEVNERPPPDQVIQDIADYVHDYEITSETAYNTARLCLLDSLGCGIEALRFQAARNVLGPVVPGTIVPNGAKVPGTDYQLDPIRAAFNNGALIRWLDFNDTWLAAEWGHPSDNLGSILAVADWLSRTKVAEGGKPFTVQDVLTASIKAHEIQGNIAIENSFNRVGLDHVVLVKVASCAVVSKMLGLSREQTVDAITQAFVDGQSLRTYRHAPNAGSRKSWAAGDACSRAVNLALLVQRGEGGYNSVLTAKTWGFYDVLFKGQPFKFQRPYTSYVMENVLFKLAPAEFHAQTAVEAAVQLYAKLQEAGKTSDDIKSVKIRTQEAAVRIISKQGKLNNYADRDHCLQYMVAVPLIKGSLEPGDYTDEFASDPRIDALREKMLVEEEPRYTSEYLEPEKRSIGNSVELELNDGTTLDAVAIDYPVGHARRRDEAVPLIASKLKKHLADIYNEQQKDNILQLLTDHDRLVKMPVNEFMDLWAK</sequence>
<proteinExistence type="inferred from homology"/>
<dbReference type="InterPro" id="IPR009548">
    <property type="entry name" value="Prkrip1"/>
</dbReference>
<dbReference type="InterPro" id="IPR042188">
    <property type="entry name" value="MmgE/PrpD_sf_2"/>
</dbReference>
<gene>
    <name evidence="6" type="primary">PDH1</name>
    <name evidence="6" type="ORF">MYAM1_003613</name>
</gene>
<feature type="compositionally biased region" description="Basic and acidic residues" evidence="3">
    <location>
        <begin position="45"/>
        <end position="62"/>
    </location>
</feature>
<dbReference type="InterPro" id="IPR045337">
    <property type="entry name" value="MmgE_PrpD_C"/>
</dbReference>
<dbReference type="InterPro" id="IPR012705">
    <property type="entry name" value="2Me_IsoCit_deHydtase_PrpD"/>
</dbReference>
<feature type="compositionally biased region" description="Basic residues" evidence="3">
    <location>
        <begin position="130"/>
        <end position="142"/>
    </location>
</feature>
<dbReference type="GO" id="GO:0019679">
    <property type="term" value="P:propionate metabolic process, methylcitrate cycle"/>
    <property type="evidence" value="ECO:0007669"/>
    <property type="project" value="InterPro"/>
</dbReference>
<dbReference type="AlphaFoldDB" id="A0AAJ6CHZ8"/>
<organism evidence="6 7">
    <name type="scientific">Malassezia yamatoensis</name>
    <dbReference type="NCBI Taxonomy" id="253288"/>
    <lineage>
        <taxon>Eukaryota</taxon>
        <taxon>Fungi</taxon>
        <taxon>Dikarya</taxon>
        <taxon>Basidiomycota</taxon>
        <taxon>Ustilaginomycotina</taxon>
        <taxon>Malasseziomycetes</taxon>
        <taxon>Malasseziales</taxon>
        <taxon>Malasseziaceae</taxon>
        <taxon>Malassezia</taxon>
    </lineage>
</organism>
<dbReference type="GO" id="GO:0003725">
    <property type="term" value="F:double-stranded RNA binding"/>
    <property type="evidence" value="ECO:0007669"/>
    <property type="project" value="InterPro"/>
</dbReference>
<evidence type="ECO:0000313" key="6">
    <source>
        <dbReference type="EMBL" id="WFD00858.1"/>
    </source>
</evidence>
<dbReference type="GO" id="GO:0047547">
    <property type="term" value="F:2-methylcitrate dehydratase activity"/>
    <property type="evidence" value="ECO:0007669"/>
    <property type="project" value="UniProtKB-EC"/>
</dbReference>
<name>A0AAJ6CHZ8_9BASI</name>
<dbReference type="PANTHER" id="PTHR16943">
    <property type="entry name" value="2-METHYLCITRATE DEHYDRATASE-RELATED"/>
    <property type="match status" value="1"/>
</dbReference>
<dbReference type="InterPro" id="IPR036148">
    <property type="entry name" value="MmgE/PrpD_sf"/>
</dbReference>
<dbReference type="NCBIfam" id="TIGR02330">
    <property type="entry name" value="prpD"/>
    <property type="match status" value="1"/>
</dbReference>
<dbReference type="Gene3D" id="1.10.4100.10">
    <property type="entry name" value="2-methylcitrate dehydratase PrpD"/>
    <property type="match status" value="1"/>
</dbReference>
<dbReference type="EC" id="4.2.1.79" evidence="6"/>
<dbReference type="InterPro" id="IPR005656">
    <property type="entry name" value="MmgE_PrpD"/>
</dbReference>
<dbReference type="Pfam" id="PF06658">
    <property type="entry name" value="DUF1168"/>
    <property type="match status" value="1"/>
</dbReference>
<dbReference type="InterPro" id="IPR042183">
    <property type="entry name" value="MmgE/PrpD_sf_1"/>
</dbReference>
<accession>A0AAJ6CHZ8</accession>
<dbReference type="FunFam" id="3.30.1330.120:FF:000001">
    <property type="entry name" value="2-methylcitrate dehydratase"/>
    <property type="match status" value="1"/>
</dbReference>
<evidence type="ECO:0000256" key="3">
    <source>
        <dbReference type="SAM" id="MobiDB-lite"/>
    </source>
</evidence>
<evidence type="ECO:0000313" key="7">
    <source>
        <dbReference type="Proteomes" id="UP001219567"/>
    </source>
</evidence>
<evidence type="ECO:0000256" key="1">
    <source>
        <dbReference type="ARBA" id="ARBA00006174"/>
    </source>
</evidence>
<dbReference type="Proteomes" id="UP001219567">
    <property type="component" value="Chromosome 6"/>
</dbReference>
<dbReference type="PANTHER" id="PTHR16943:SF16">
    <property type="entry name" value="2-METHYLCITRATE DEHYDRATASE-RELATED"/>
    <property type="match status" value="1"/>
</dbReference>
<comment type="similarity">
    <text evidence="1">Belongs to the PrpD family.</text>
</comment>
<evidence type="ECO:0000259" key="4">
    <source>
        <dbReference type="Pfam" id="PF03972"/>
    </source>
</evidence>
<dbReference type="SUPFAM" id="SSF103378">
    <property type="entry name" value="2-methylcitrate dehydratase PrpD"/>
    <property type="match status" value="1"/>
</dbReference>
<keyword evidence="7" id="KW-1185">Reference proteome</keyword>
<protein>
    <submittedName>
        <fullName evidence="6">2-methylcitrate dehydratase</fullName>
        <ecNumber evidence="6">4.2.1.79</ecNumber>
    </submittedName>
</protein>
<evidence type="ECO:0000259" key="5">
    <source>
        <dbReference type="Pfam" id="PF19305"/>
    </source>
</evidence>
<dbReference type="InterPro" id="IPR045336">
    <property type="entry name" value="MmgE_PrpD_N"/>
</dbReference>
<dbReference type="NCBIfam" id="NF006943">
    <property type="entry name" value="PRK09425.1"/>
    <property type="match status" value="1"/>
</dbReference>